<feature type="region of interest" description="Disordered" evidence="1">
    <location>
        <begin position="150"/>
        <end position="180"/>
    </location>
</feature>
<dbReference type="Proteomes" id="UP000272942">
    <property type="component" value="Unassembled WGS sequence"/>
</dbReference>
<reference evidence="2 3" key="2">
    <citation type="submission" date="2018-11" db="EMBL/GenBank/DDBJ databases">
        <authorList>
            <consortium name="Pathogen Informatics"/>
        </authorList>
    </citation>
    <scope>NUCLEOTIDE SEQUENCE [LARGE SCALE GENOMIC DNA]</scope>
    <source>
        <strain evidence="2 3">Egypt</strain>
    </source>
</reference>
<accession>A0A183B1E0</accession>
<evidence type="ECO:0000313" key="3">
    <source>
        <dbReference type="Proteomes" id="UP000272942"/>
    </source>
</evidence>
<keyword evidence="3" id="KW-1185">Reference proteome</keyword>
<dbReference type="EMBL" id="UZAN01054123">
    <property type="protein sequence ID" value="VDP90297.1"/>
    <property type="molecule type" value="Genomic_DNA"/>
</dbReference>
<evidence type="ECO:0000313" key="2">
    <source>
        <dbReference type="EMBL" id="VDP90297.1"/>
    </source>
</evidence>
<evidence type="ECO:0000256" key="1">
    <source>
        <dbReference type="SAM" id="MobiDB-lite"/>
    </source>
</evidence>
<feature type="compositionally biased region" description="Low complexity" evidence="1">
    <location>
        <begin position="70"/>
        <end position="85"/>
    </location>
</feature>
<protein>
    <submittedName>
        <fullName evidence="4">Clathrin coat assembly protein AP180</fullName>
    </submittedName>
</protein>
<evidence type="ECO:0000313" key="4">
    <source>
        <dbReference type="WBParaSite" id="ECPE_0001306301-mRNA-1"/>
    </source>
</evidence>
<feature type="compositionally biased region" description="Polar residues" evidence="1">
    <location>
        <begin position="52"/>
        <end position="69"/>
    </location>
</feature>
<dbReference type="AlphaFoldDB" id="A0A183B1E0"/>
<feature type="region of interest" description="Disordered" evidence="1">
    <location>
        <begin position="15"/>
        <end position="34"/>
    </location>
</feature>
<feature type="region of interest" description="Disordered" evidence="1">
    <location>
        <begin position="45"/>
        <end position="85"/>
    </location>
</feature>
<dbReference type="WBParaSite" id="ECPE_0001306301-mRNA-1">
    <property type="protein sequence ID" value="ECPE_0001306301-mRNA-1"/>
    <property type="gene ID" value="ECPE_0001306301"/>
</dbReference>
<name>A0A183B1E0_9TREM</name>
<proteinExistence type="predicted"/>
<reference evidence="4" key="1">
    <citation type="submission" date="2016-06" db="UniProtKB">
        <authorList>
            <consortium name="WormBaseParasite"/>
        </authorList>
    </citation>
    <scope>IDENTIFICATION</scope>
</reference>
<sequence length="180" mass="18121">MTITEFLAFTIGLNEPGDTDGGASPICGSPFAGDEKIVEPATGVEDWPEATDGSQSKFDAQFGTPQVKSTTTPTAPAQTTTGSSIMDDLLGLDLLGPESGDATPITVPTPVAPIIGSNVGAKPTTATGTTNDNPAKPAFALDDLLSLDPLLGSMDPVPPTSAPAPITQLPETGGSIHLPP</sequence>
<gene>
    <name evidence="2" type="ORF">ECPE_LOCUS13025</name>
</gene>
<organism evidence="4">
    <name type="scientific">Echinostoma caproni</name>
    <dbReference type="NCBI Taxonomy" id="27848"/>
    <lineage>
        <taxon>Eukaryota</taxon>
        <taxon>Metazoa</taxon>
        <taxon>Spiralia</taxon>
        <taxon>Lophotrochozoa</taxon>
        <taxon>Platyhelminthes</taxon>
        <taxon>Trematoda</taxon>
        <taxon>Digenea</taxon>
        <taxon>Plagiorchiida</taxon>
        <taxon>Echinostomata</taxon>
        <taxon>Echinostomatoidea</taxon>
        <taxon>Echinostomatidae</taxon>
        <taxon>Echinostoma</taxon>
    </lineage>
</organism>